<protein>
    <recommendedName>
        <fullName evidence="6">NHL repeat containing protein</fullName>
    </recommendedName>
</protein>
<dbReference type="SUPFAM" id="SSF101898">
    <property type="entry name" value="NHL repeat"/>
    <property type="match status" value="2"/>
</dbReference>
<reference evidence="4" key="1">
    <citation type="submission" date="2021-02" db="EMBL/GenBank/DDBJ databases">
        <authorList>
            <person name="Nowell W R."/>
        </authorList>
    </citation>
    <scope>NUCLEOTIDE SEQUENCE</scope>
</reference>
<dbReference type="CDD" id="cd05819">
    <property type="entry name" value="NHL"/>
    <property type="match status" value="1"/>
</dbReference>
<dbReference type="OrthoDB" id="346529at2759"/>
<dbReference type="AlphaFoldDB" id="A0A814UC27"/>
<keyword evidence="3" id="KW-1133">Transmembrane helix</keyword>
<dbReference type="InterPro" id="IPR001258">
    <property type="entry name" value="NHL_repeat"/>
</dbReference>
<dbReference type="EMBL" id="CAJNON010000290">
    <property type="protein sequence ID" value="CAF1172596.1"/>
    <property type="molecule type" value="Genomic_DNA"/>
</dbReference>
<organism evidence="4 5">
    <name type="scientific">Adineta steineri</name>
    <dbReference type="NCBI Taxonomy" id="433720"/>
    <lineage>
        <taxon>Eukaryota</taxon>
        <taxon>Metazoa</taxon>
        <taxon>Spiralia</taxon>
        <taxon>Gnathifera</taxon>
        <taxon>Rotifera</taxon>
        <taxon>Eurotatoria</taxon>
        <taxon>Bdelloidea</taxon>
        <taxon>Adinetida</taxon>
        <taxon>Adinetidae</taxon>
        <taxon>Adineta</taxon>
    </lineage>
</organism>
<dbReference type="PANTHER" id="PTHR24104:SF25">
    <property type="entry name" value="PROTEIN LIN-41"/>
    <property type="match status" value="1"/>
</dbReference>
<proteinExistence type="predicted"/>
<evidence type="ECO:0000256" key="3">
    <source>
        <dbReference type="SAM" id="Phobius"/>
    </source>
</evidence>
<evidence type="ECO:0008006" key="6">
    <source>
        <dbReference type="Google" id="ProtNLM"/>
    </source>
</evidence>
<evidence type="ECO:0000256" key="1">
    <source>
        <dbReference type="ARBA" id="ARBA00022737"/>
    </source>
</evidence>
<evidence type="ECO:0000313" key="4">
    <source>
        <dbReference type="EMBL" id="CAF1172596.1"/>
    </source>
</evidence>
<keyword evidence="3" id="KW-0472">Membrane</keyword>
<evidence type="ECO:0000256" key="2">
    <source>
        <dbReference type="PROSITE-ProRule" id="PRU00504"/>
    </source>
</evidence>
<dbReference type="PROSITE" id="PS51125">
    <property type="entry name" value="NHL"/>
    <property type="match status" value="2"/>
</dbReference>
<evidence type="ECO:0000313" key="5">
    <source>
        <dbReference type="Proteomes" id="UP000663891"/>
    </source>
</evidence>
<name>A0A814UC27_9BILA</name>
<sequence>MKILNASFEFIIIFIVQILVIVFLFHLGISYNQPKLCANATWNQTAITFANITTVGTQPVGMFVNTDNSVYVADQANGRIQVWLNGSTTLTGNYSGGLSAPRNVFATDNGDVYVDNGNTNYRVDKWGWNSTSSVPAMYVCGQCNGLFVDINNMLYCAMSTYHQVVSKSLDTRLNVWNIVAGTGTAGSTPSTLNQPNGIFVDNNLNLYVADYSNNRIQKFASGQLNGTTIVTGAIILAGPTSVILDADGYIFITDMINQRLIGSGPNGFRCIAISISYNQPKLCANATWNSTAITFANSTVVGTYPLGMFVNTNNSVYVAGYSSGIIQVWLDGSTTLTGSYSGGLSLPYSVFVTDNGDVYVDNGNANYRVDKWGWNSTSSVPAMYTCGQCYGLFVDINNMLYCVMGAYHQVVSKSLDTRLNVWNLVAGTGTAGSTSVTLNNPWAIFVDNNLNLYVADYSNNRIQKFASGQLNGTTIVTGAIILAGPTSVILDADGYIFITDMINQRLIGSGPNGFRCIAACSGSYGSSSSQLYNPHVISFDTYGNIFVADQFNSRVQKFLLLPDSCNETTTVTTMATVTSMDSTQLVPLTTTTSYSNIVFVCLSMFLSIINDSFRHAKDNQKEDQIILSFILMKFLRWTGKVIGWNDNVIHFYDYLGLKKASESEIQEEQDSRMRSQYSDPTDNFADRIDQLLEALDKIYVDQQADLLRLKKAGV</sequence>
<dbReference type="Pfam" id="PF01436">
    <property type="entry name" value="NHL"/>
    <property type="match status" value="2"/>
</dbReference>
<comment type="caution">
    <text evidence="4">The sequence shown here is derived from an EMBL/GenBank/DDBJ whole genome shotgun (WGS) entry which is preliminary data.</text>
</comment>
<dbReference type="InterPro" id="IPR050952">
    <property type="entry name" value="TRIM-NHL_E3_ligases"/>
</dbReference>
<feature type="transmembrane region" description="Helical" evidence="3">
    <location>
        <begin position="7"/>
        <end position="29"/>
    </location>
</feature>
<feature type="repeat" description="NHL" evidence="2">
    <location>
        <begin position="183"/>
        <end position="222"/>
    </location>
</feature>
<dbReference type="Gene3D" id="2.40.10.500">
    <property type="match status" value="1"/>
</dbReference>
<accession>A0A814UC27</accession>
<feature type="repeat" description="NHL" evidence="2">
    <location>
        <begin position="438"/>
        <end position="468"/>
    </location>
</feature>
<dbReference type="InterPro" id="IPR011042">
    <property type="entry name" value="6-blade_b-propeller_TolB-like"/>
</dbReference>
<dbReference type="PANTHER" id="PTHR24104">
    <property type="entry name" value="E3 UBIQUITIN-PROTEIN LIGASE NHLRC1-RELATED"/>
    <property type="match status" value="1"/>
</dbReference>
<dbReference type="GO" id="GO:0008270">
    <property type="term" value="F:zinc ion binding"/>
    <property type="evidence" value="ECO:0007669"/>
    <property type="project" value="UniProtKB-KW"/>
</dbReference>
<dbReference type="Gene3D" id="2.120.10.30">
    <property type="entry name" value="TolB, C-terminal domain"/>
    <property type="match status" value="4"/>
</dbReference>
<gene>
    <name evidence="4" type="ORF">VCS650_LOCUS24010</name>
</gene>
<keyword evidence="3" id="KW-0812">Transmembrane</keyword>
<keyword evidence="1" id="KW-0677">Repeat</keyword>
<dbReference type="Proteomes" id="UP000663891">
    <property type="component" value="Unassembled WGS sequence"/>
</dbReference>